<dbReference type="AlphaFoldDB" id="V6LMG2"/>
<dbReference type="VEuPathDB" id="GiardiaDB:SS50377_20613"/>
<keyword evidence="2" id="KW-0472">Membrane</keyword>
<evidence type="ECO:0000313" key="5">
    <source>
        <dbReference type="Proteomes" id="UP000018208"/>
    </source>
</evidence>
<keyword evidence="2" id="KW-0812">Transmembrane</keyword>
<evidence type="ECO:0000313" key="4">
    <source>
        <dbReference type="EMBL" id="KAH0577262.1"/>
    </source>
</evidence>
<feature type="transmembrane region" description="Helical" evidence="2">
    <location>
        <begin position="62"/>
        <end position="83"/>
    </location>
</feature>
<reference evidence="4" key="2">
    <citation type="submission" date="2020-12" db="EMBL/GenBank/DDBJ databases">
        <title>New Spironucleus salmonicida genome in near-complete chromosomes.</title>
        <authorList>
            <person name="Xu F."/>
            <person name="Kurt Z."/>
            <person name="Jimenez-Gonzalez A."/>
            <person name="Astvaldsson A."/>
            <person name="Andersson J.O."/>
            <person name="Svard S.G."/>
        </authorList>
    </citation>
    <scope>NUCLEOTIDE SEQUENCE</scope>
    <source>
        <strain evidence="4">ATCC 50377</strain>
    </source>
</reference>
<keyword evidence="2" id="KW-1133">Transmembrane helix</keyword>
<feature type="transmembrane region" description="Helical" evidence="2">
    <location>
        <begin position="36"/>
        <end position="56"/>
    </location>
</feature>
<feature type="transmembrane region" description="Helical" evidence="2">
    <location>
        <begin position="95"/>
        <end position="118"/>
    </location>
</feature>
<reference evidence="3 4" key="1">
    <citation type="journal article" date="2014" name="PLoS Genet.">
        <title>The Genome of Spironucleus salmonicida Highlights a Fish Pathogen Adapted to Fluctuating Environments.</title>
        <authorList>
            <person name="Xu F."/>
            <person name="Jerlstrom-Hultqvist J."/>
            <person name="Einarsson E."/>
            <person name="Astvaldsson A."/>
            <person name="Svard S.G."/>
            <person name="Andersson J.O."/>
        </authorList>
    </citation>
    <scope>NUCLEOTIDE SEQUENCE</scope>
    <source>
        <strain evidence="4">ATCC 50377</strain>
    </source>
</reference>
<dbReference type="EMBL" id="AUWU02000001">
    <property type="protein sequence ID" value="KAH0577262.1"/>
    <property type="molecule type" value="Genomic_DNA"/>
</dbReference>
<accession>V6LMG2</accession>
<feature type="transmembrane region" description="Helical" evidence="2">
    <location>
        <begin position="6"/>
        <end position="24"/>
    </location>
</feature>
<gene>
    <name evidence="3" type="ORF">SS50377_14171</name>
    <name evidence="4" type="ORF">SS50377_20613</name>
</gene>
<evidence type="ECO:0000256" key="2">
    <source>
        <dbReference type="SAM" id="Phobius"/>
    </source>
</evidence>
<evidence type="ECO:0000256" key="1">
    <source>
        <dbReference type="SAM" id="MobiDB-lite"/>
    </source>
</evidence>
<organism evidence="3">
    <name type="scientific">Spironucleus salmonicida</name>
    <dbReference type="NCBI Taxonomy" id="348837"/>
    <lineage>
        <taxon>Eukaryota</taxon>
        <taxon>Metamonada</taxon>
        <taxon>Diplomonadida</taxon>
        <taxon>Hexamitidae</taxon>
        <taxon>Hexamitinae</taxon>
        <taxon>Spironucleus</taxon>
    </lineage>
</organism>
<dbReference type="Proteomes" id="UP000018208">
    <property type="component" value="Unassembled WGS sequence"/>
</dbReference>
<evidence type="ECO:0000313" key="3">
    <source>
        <dbReference type="EMBL" id="EST45882.1"/>
    </source>
</evidence>
<feature type="region of interest" description="Disordered" evidence="1">
    <location>
        <begin position="126"/>
        <end position="166"/>
    </location>
</feature>
<protein>
    <submittedName>
        <fullName evidence="3">COPI associated protein</fullName>
    </submittedName>
</protein>
<feature type="compositionally biased region" description="Basic and acidic residues" evidence="1">
    <location>
        <begin position="137"/>
        <end position="152"/>
    </location>
</feature>
<name>V6LMG2_9EUKA</name>
<dbReference type="EMBL" id="KI546087">
    <property type="protein sequence ID" value="EST45882.1"/>
    <property type="molecule type" value="Genomic_DNA"/>
</dbReference>
<keyword evidence="5" id="KW-1185">Reference proteome</keyword>
<proteinExistence type="predicted"/>
<sequence length="166" mass="18072">MDVWWIIDTIVCVLYMVSAIWGDAQHDFKGDDDMSEVFQTILIILLSLFIILTPPISALQPYFGFLTGKGAPILIIIIACFFLPNFSYSKFCRDGGFSCFTYIVGIIGVVVGLLQLFLGGSSGGSIGGGSGQQSKPQKKEANRQTQSKDSKKLPPINQGSRVLKTV</sequence>